<evidence type="ECO:0000256" key="1">
    <source>
        <dbReference type="ARBA" id="ARBA00010515"/>
    </source>
</evidence>
<comment type="caution">
    <text evidence="3">The sequence shown here is derived from an EMBL/GenBank/DDBJ whole genome shotgun (WGS) entry which is preliminary data.</text>
</comment>
<dbReference type="PANTHER" id="PTHR23024:SF551">
    <property type="entry name" value="2-HYDROXYISOFLAVANONE DEHYDRATASE-LIKE"/>
    <property type="match status" value="1"/>
</dbReference>
<dbReference type="PANTHER" id="PTHR23024">
    <property type="entry name" value="ARYLACETAMIDE DEACETYLASE"/>
    <property type="match status" value="1"/>
</dbReference>
<gene>
    <name evidence="3" type="ORF">RJ641_004094</name>
</gene>
<dbReference type="AlphaFoldDB" id="A0AAN8ZCL2"/>
<dbReference type="Gene3D" id="3.40.50.1820">
    <property type="entry name" value="alpha/beta hydrolase"/>
    <property type="match status" value="1"/>
</dbReference>
<evidence type="ECO:0000313" key="3">
    <source>
        <dbReference type="EMBL" id="KAK6930000.1"/>
    </source>
</evidence>
<protein>
    <submittedName>
        <fullName evidence="3">Alpha/beta hydrolase fold-3</fullName>
    </submittedName>
</protein>
<dbReference type="GO" id="GO:0016787">
    <property type="term" value="F:hydrolase activity"/>
    <property type="evidence" value="ECO:0007669"/>
    <property type="project" value="UniProtKB-KW"/>
</dbReference>
<dbReference type="InterPro" id="IPR013094">
    <property type="entry name" value="AB_hydrolase_3"/>
</dbReference>
<name>A0AAN8ZCL2_9MAGN</name>
<comment type="similarity">
    <text evidence="1">Belongs to the 'GDXG' lipolytic enzyme family.</text>
</comment>
<dbReference type="Pfam" id="PF07859">
    <property type="entry name" value="Abhydrolase_3"/>
    <property type="match status" value="1"/>
</dbReference>
<reference evidence="3 4" key="1">
    <citation type="submission" date="2023-12" db="EMBL/GenBank/DDBJ databases">
        <title>A high-quality genome assembly for Dillenia turbinata (Dilleniales).</title>
        <authorList>
            <person name="Chanderbali A."/>
        </authorList>
    </citation>
    <scope>NUCLEOTIDE SEQUENCE [LARGE SCALE GENOMIC DNA]</scope>
    <source>
        <strain evidence="3">LSX21</strain>
        <tissue evidence="3">Leaf</tissue>
    </source>
</reference>
<dbReference type="Proteomes" id="UP001370490">
    <property type="component" value="Unassembled WGS sequence"/>
</dbReference>
<proteinExistence type="inferred from homology"/>
<dbReference type="InterPro" id="IPR050466">
    <property type="entry name" value="Carboxylest/Gibb_receptor"/>
</dbReference>
<evidence type="ECO:0000259" key="2">
    <source>
        <dbReference type="Pfam" id="PF07859"/>
    </source>
</evidence>
<dbReference type="EMBL" id="JBAMMX010000012">
    <property type="protein sequence ID" value="KAK6930000.1"/>
    <property type="molecule type" value="Genomic_DNA"/>
</dbReference>
<dbReference type="SUPFAM" id="SSF53474">
    <property type="entry name" value="alpha/beta-Hydrolases"/>
    <property type="match status" value="1"/>
</dbReference>
<sequence>MASTDREVAEEFLPFLRVYKDGTYDRLIDPPLVSPSPCCPQTGVSSKDIVLFPETGVSARVYLPPLPQTHTEKLPILVYFHGGGFCVGSPFSVADHNYMTSICAKAKILVISVDYRLAPTHPLPTAYDDAFSALKWVASHSSDDHHFEEWLVKYGDFNKIFLGGESAGGNIAHNVAMRAGHHGLPNGIKVLGVFLVHPYFWGSKPIMSEPKDGHEQCKGTRIWNFVYPGCAGGIDAAEVNPLADGAPSLAKIGCSRLLVCVAGNDELRDRGIWYYEGVKKSGFGGEVELSIAEGEGHVFHIFSPEKKSSKNLLVLLATFINK</sequence>
<feature type="domain" description="Alpha/beta hydrolase fold-3" evidence="2">
    <location>
        <begin position="77"/>
        <end position="300"/>
    </location>
</feature>
<keyword evidence="3" id="KW-0378">Hydrolase</keyword>
<accession>A0AAN8ZCL2</accession>
<keyword evidence="4" id="KW-1185">Reference proteome</keyword>
<evidence type="ECO:0000313" key="4">
    <source>
        <dbReference type="Proteomes" id="UP001370490"/>
    </source>
</evidence>
<dbReference type="InterPro" id="IPR029058">
    <property type="entry name" value="AB_hydrolase_fold"/>
</dbReference>
<organism evidence="3 4">
    <name type="scientific">Dillenia turbinata</name>
    <dbReference type="NCBI Taxonomy" id="194707"/>
    <lineage>
        <taxon>Eukaryota</taxon>
        <taxon>Viridiplantae</taxon>
        <taxon>Streptophyta</taxon>
        <taxon>Embryophyta</taxon>
        <taxon>Tracheophyta</taxon>
        <taxon>Spermatophyta</taxon>
        <taxon>Magnoliopsida</taxon>
        <taxon>eudicotyledons</taxon>
        <taxon>Gunneridae</taxon>
        <taxon>Pentapetalae</taxon>
        <taxon>Dilleniales</taxon>
        <taxon>Dilleniaceae</taxon>
        <taxon>Dillenia</taxon>
    </lineage>
</organism>